<feature type="transmembrane region" description="Helical" evidence="1">
    <location>
        <begin position="246"/>
        <end position="268"/>
    </location>
</feature>
<evidence type="ECO:0000256" key="1">
    <source>
        <dbReference type="SAM" id="Phobius"/>
    </source>
</evidence>
<feature type="transmembrane region" description="Helical" evidence="1">
    <location>
        <begin position="280"/>
        <end position="300"/>
    </location>
</feature>
<feature type="transmembrane region" description="Helical" evidence="1">
    <location>
        <begin position="335"/>
        <end position="355"/>
    </location>
</feature>
<feature type="transmembrane region" description="Helical" evidence="1">
    <location>
        <begin position="187"/>
        <end position="209"/>
    </location>
</feature>
<dbReference type="EMBL" id="JADAKE010000010">
    <property type="protein sequence ID" value="MBF8807657.1"/>
    <property type="molecule type" value="Genomic_DNA"/>
</dbReference>
<evidence type="ECO:0000313" key="2">
    <source>
        <dbReference type="EMBL" id="MBF8807657.1"/>
    </source>
</evidence>
<proteinExistence type="predicted"/>
<feature type="transmembrane region" description="Helical" evidence="1">
    <location>
        <begin position="20"/>
        <end position="42"/>
    </location>
</feature>
<protein>
    <submittedName>
        <fullName evidence="2">GHKL domain-containing protein</fullName>
    </submittedName>
</protein>
<dbReference type="Proteomes" id="UP000637757">
    <property type="component" value="Unassembled WGS sequence"/>
</dbReference>
<feature type="transmembrane region" description="Helical" evidence="1">
    <location>
        <begin position="306"/>
        <end position="326"/>
    </location>
</feature>
<keyword evidence="1" id="KW-0472">Membrane</keyword>
<keyword evidence="3" id="KW-1185">Reference proteome</keyword>
<keyword evidence="1" id="KW-1133">Transmembrane helix</keyword>
<accession>A0A931B1P9</accession>
<dbReference type="AlphaFoldDB" id="A0A931B1P9"/>
<comment type="caution">
    <text evidence="2">The sequence shown here is derived from an EMBL/GenBank/DDBJ whole genome shotgun (WGS) entry which is preliminary data.</text>
</comment>
<feature type="transmembrane region" description="Helical" evidence="1">
    <location>
        <begin position="216"/>
        <end position="234"/>
    </location>
</feature>
<keyword evidence="1" id="KW-0812">Transmembrane</keyword>
<feature type="transmembrane region" description="Helical" evidence="1">
    <location>
        <begin position="367"/>
        <end position="386"/>
    </location>
</feature>
<organism evidence="2 3">
    <name type="scientific">Enterococcus lacertideformus</name>
    <dbReference type="NCBI Taxonomy" id="2771493"/>
    <lineage>
        <taxon>Bacteria</taxon>
        <taxon>Bacillati</taxon>
        <taxon>Bacillota</taxon>
        <taxon>Bacilli</taxon>
        <taxon>Lactobacillales</taxon>
        <taxon>Enterococcaceae</taxon>
        <taxon>Enterococcus</taxon>
    </lineage>
</organism>
<gene>
    <name evidence="2" type="ORF">IC227_03800</name>
</gene>
<reference evidence="2" key="1">
    <citation type="submission" date="2020-09" db="EMBL/GenBank/DDBJ databases">
        <title>Genomic insights into the novelty and pathogenicity of a unique biofilm-forming Enterococcus sp. bacteria (Enterococcus lacertideformus) identified in reptiles.</title>
        <authorList>
            <person name="Agius J.E."/>
            <person name="Phalen D.N."/>
            <person name="Rose K."/>
            <person name="Eden J.-S."/>
        </authorList>
    </citation>
    <scope>NUCLEOTIDE SEQUENCE</scope>
    <source>
        <strain evidence="2">PHRS 0518</strain>
    </source>
</reference>
<name>A0A931B1P9_9ENTE</name>
<sequence length="616" mass="72070">MNFFNNMYNKKRTNILGSKWLLTIILSSLFLIFTGYFFYYIFAPSESKKVKEIKNSWVFYSKDEPEFRFDSHYINYLPMVDRDEPFIMETVLVDENRDSNLMICGNHQWLKVYLNDQVLYDRTDKNNQKSPGLSLAVIDLPTKHMGKELKIEVSSPYANYAGIPPKVYIGETTPIISFIFSQSVPQVVTMIIAIFSGITILIYAVFTFYKKKSLDISLIILSCFALVLGFQTVSEDILSGILFEPIVHSTLADVFNILTSIFLVLYYLSRMIHYKKFYGLFCLFQLSIQLGVLFYSMLTASELTELMPIANVVSVISTLFTSLVCVGEAYRNNRFFIACTPWIVFIAIFHCMLYIQPALGIYYSNINWSTILFMLILVIIIGYNIIEYITRFDKHQRSVNFLKIKSDLLEQHYDQLTAHFQEISSLRFEFIKKMEHLETLIDENQPIQAQNYMKEILNNAQNFKFISSYSSHQLTNLILARYQEMASKININVHFQTDLSENLAVNDDDLTQLLIHVLEHSFRETQDIEDPIHRKIHLSMQEKKKQLFIRCEHSANYDTNLFSQGITENFDDQEQFDLMVIQNITEQYDGTVTHEKKQDTDRLFIHLTKRKQKNRV</sequence>
<evidence type="ECO:0000313" key="3">
    <source>
        <dbReference type="Proteomes" id="UP000637757"/>
    </source>
</evidence>